<keyword evidence="11" id="KW-1185">Reference proteome</keyword>
<dbReference type="KEGG" id="splr:C0J00_04325"/>
<dbReference type="Pfam" id="PF01288">
    <property type="entry name" value="HPPK"/>
    <property type="match status" value="1"/>
</dbReference>
<evidence type="ECO:0000256" key="3">
    <source>
        <dbReference type="ARBA" id="ARBA00013253"/>
    </source>
</evidence>
<dbReference type="GO" id="GO:0046654">
    <property type="term" value="P:tetrahydrofolate biosynthetic process"/>
    <property type="evidence" value="ECO:0007669"/>
    <property type="project" value="UniProtKB-UniPathway"/>
</dbReference>
<evidence type="ECO:0000256" key="2">
    <source>
        <dbReference type="ARBA" id="ARBA00005051"/>
    </source>
</evidence>
<dbReference type="GO" id="GO:0046656">
    <property type="term" value="P:folic acid biosynthetic process"/>
    <property type="evidence" value="ECO:0007669"/>
    <property type="project" value="UniProtKB-KW"/>
</dbReference>
<evidence type="ECO:0000256" key="5">
    <source>
        <dbReference type="ARBA" id="ARBA00022741"/>
    </source>
</evidence>
<evidence type="ECO:0000313" key="11">
    <source>
        <dbReference type="Proteomes" id="UP000238956"/>
    </source>
</evidence>
<dbReference type="OrthoDB" id="9808041at2"/>
<dbReference type="EC" id="2.7.6.3" evidence="3"/>
<dbReference type="CDD" id="cd00483">
    <property type="entry name" value="HPPK"/>
    <property type="match status" value="1"/>
</dbReference>
<dbReference type="Proteomes" id="UP000238956">
    <property type="component" value="Chromosome"/>
</dbReference>
<dbReference type="RefSeq" id="WP_104967719.1">
    <property type="nucleotide sequence ID" value="NZ_CP025536.1"/>
</dbReference>
<dbReference type="InterPro" id="IPR035907">
    <property type="entry name" value="Hppk_sf"/>
</dbReference>
<keyword evidence="8" id="KW-0289">Folate biosynthesis</keyword>
<evidence type="ECO:0000256" key="1">
    <source>
        <dbReference type="ARBA" id="ARBA00000198"/>
    </source>
</evidence>
<evidence type="ECO:0000259" key="9">
    <source>
        <dbReference type="PROSITE" id="PS00794"/>
    </source>
</evidence>
<name>A0A2L0D489_9STRE</name>
<dbReference type="GO" id="GO:0003848">
    <property type="term" value="F:2-amino-4-hydroxy-6-hydroxymethyldihydropteridine diphosphokinase activity"/>
    <property type="evidence" value="ECO:0007669"/>
    <property type="project" value="UniProtKB-EC"/>
</dbReference>
<organism evidence="10 11">
    <name type="scientific">Streptococcus pluranimalium</name>
    <dbReference type="NCBI Taxonomy" id="82348"/>
    <lineage>
        <taxon>Bacteria</taxon>
        <taxon>Bacillati</taxon>
        <taxon>Bacillota</taxon>
        <taxon>Bacilli</taxon>
        <taxon>Lactobacillales</taxon>
        <taxon>Streptococcaceae</taxon>
        <taxon>Streptococcus</taxon>
    </lineage>
</organism>
<dbReference type="GO" id="GO:0005524">
    <property type="term" value="F:ATP binding"/>
    <property type="evidence" value="ECO:0007669"/>
    <property type="project" value="UniProtKB-KW"/>
</dbReference>
<dbReference type="SUPFAM" id="SSF55083">
    <property type="entry name" value="6-hydroxymethyl-7,8-dihydropterin pyrophosphokinase, HPPK"/>
    <property type="match status" value="1"/>
</dbReference>
<evidence type="ECO:0000256" key="6">
    <source>
        <dbReference type="ARBA" id="ARBA00022777"/>
    </source>
</evidence>
<protein>
    <recommendedName>
        <fullName evidence="3">2-amino-4-hydroxy-6-hydroxymethyldihydropteridine diphosphokinase</fullName>
        <ecNumber evidence="3">2.7.6.3</ecNumber>
    </recommendedName>
</protein>
<gene>
    <name evidence="10" type="primary">folK</name>
    <name evidence="10" type="ORF">C0J00_04325</name>
</gene>
<reference evidence="10 11" key="2">
    <citation type="submission" date="2018-02" db="EMBL/GenBank/DDBJ databases">
        <title>Whole genome sequencing analysis of Streptococcus pluranimalium isolated from cattle infected mastitis in China.</title>
        <authorList>
            <person name="Zhang J.-R."/>
            <person name="Hu G.-Z."/>
        </authorList>
    </citation>
    <scope>NUCLEOTIDE SEQUENCE [LARGE SCALE GENOMIC DNA]</scope>
    <source>
        <strain evidence="10 11">TH11417</strain>
    </source>
</reference>
<dbReference type="PANTHER" id="PTHR43071:SF1">
    <property type="entry name" value="2-AMINO-4-HYDROXY-6-HYDROXYMETHYLDIHYDROPTERIDINE PYROPHOSPHOKINASE"/>
    <property type="match status" value="1"/>
</dbReference>
<dbReference type="EMBL" id="CP025536">
    <property type="protein sequence ID" value="AUW96391.1"/>
    <property type="molecule type" value="Genomic_DNA"/>
</dbReference>
<dbReference type="InterPro" id="IPR000550">
    <property type="entry name" value="Hppk"/>
</dbReference>
<comment type="catalytic activity">
    <reaction evidence="1">
        <text>6-hydroxymethyl-7,8-dihydropterin + ATP = (7,8-dihydropterin-6-yl)methyl diphosphate + AMP + H(+)</text>
        <dbReference type="Rhea" id="RHEA:11412"/>
        <dbReference type="ChEBI" id="CHEBI:15378"/>
        <dbReference type="ChEBI" id="CHEBI:30616"/>
        <dbReference type="ChEBI" id="CHEBI:44841"/>
        <dbReference type="ChEBI" id="CHEBI:72950"/>
        <dbReference type="ChEBI" id="CHEBI:456215"/>
        <dbReference type="EC" id="2.7.6.3"/>
    </reaction>
</comment>
<dbReference type="UniPathway" id="UPA00077">
    <property type="reaction ID" value="UER00155"/>
</dbReference>
<evidence type="ECO:0000313" key="10">
    <source>
        <dbReference type="EMBL" id="AUW96391.1"/>
    </source>
</evidence>
<dbReference type="Gene3D" id="3.30.70.560">
    <property type="entry name" value="7,8-Dihydro-6-hydroxymethylpterin-pyrophosphokinase HPPK"/>
    <property type="match status" value="1"/>
</dbReference>
<reference evidence="10 11" key="1">
    <citation type="submission" date="2017-12" db="EMBL/GenBank/DDBJ databases">
        <authorList>
            <person name="Hurst M.R.H."/>
        </authorList>
    </citation>
    <scope>NUCLEOTIDE SEQUENCE [LARGE SCALE GENOMIC DNA]</scope>
    <source>
        <strain evidence="10 11">TH11417</strain>
    </source>
</reference>
<proteinExistence type="predicted"/>
<dbReference type="GeneID" id="98393132"/>
<evidence type="ECO:0000256" key="7">
    <source>
        <dbReference type="ARBA" id="ARBA00022840"/>
    </source>
</evidence>
<dbReference type="GO" id="GO:0016301">
    <property type="term" value="F:kinase activity"/>
    <property type="evidence" value="ECO:0007669"/>
    <property type="project" value="UniProtKB-KW"/>
</dbReference>
<evidence type="ECO:0000256" key="4">
    <source>
        <dbReference type="ARBA" id="ARBA00022679"/>
    </source>
</evidence>
<feature type="domain" description="7,8-dihydro-6-hydroxymethylpterin-pyrophosphokinase" evidence="9">
    <location>
        <begin position="88"/>
        <end position="99"/>
    </location>
</feature>
<accession>A0A2L0D489</accession>
<dbReference type="NCBIfam" id="TIGR01498">
    <property type="entry name" value="folK"/>
    <property type="match status" value="1"/>
</dbReference>
<keyword evidence="5" id="KW-0547">Nucleotide-binding</keyword>
<dbReference type="PANTHER" id="PTHR43071">
    <property type="entry name" value="2-AMINO-4-HYDROXY-6-HYDROXYMETHYLDIHYDROPTERIDINE PYROPHOSPHOKINASE"/>
    <property type="match status" value="1"/>
</dbReference>
<dbReference type="PROSITE" id="PS00794">
    <property type="entry name" value="HPPK"/>
    <property type="match status" value="1"/>
</dbReference>
<keyword evidence="6 10" id="KW-0418">Kinase</keyword>
<comment type="pathway">
    <text evidence="2">Cofactor biosynthesis; tetrahydrofolate biosynthesis; 2-amino-4-hydroxy-6-hydroxymethyl-7,8-dihydropteridine diphosphate from 7,8-dihydroneopterin triphosphate: step 4/4.</text>
</comment>
<evidence type="ECO:0000256" key="8">
    <source>
        <dbReference type="ARBA" id="ARBA00022909"/>
    </source>
</evidence>
<sequence>MTVVYLSLGSNMGDKLAYLKQAIQRLSQLPKTRFVKASSFFQTAAWGKTDQDDFINAVVQLDTDLEAIELLYQCQEIEKDLDRVRHEHWGPRTIDIDILLYGEATYHSPELIVPHPYMMERAFVLVPLAELTEDFVIPTTGQTILEVLAQISHDDVVKI</sequence>
<dbReference type="AlphaFoldDB" id="A0A2L0D489"/>
<keyword evidence="4" id="KW-0808">Transferase</keyword>
<keyword evidence="7" id="KW-0067">ATP-binding</keyword>